<protein>
    <recommendedName>
        <fullName evidence="8">Transcription factor domain-containing protein</fullName>
    </recommendedName>
</protein>
<keyword evidence="7" id="KW-1185">Reference proteome</keyword>
<evidence type="ECO:0000256" key="5">
    <source>
        <dbReference type="ARBA" id="ARBA00023242"/>
    </source>
</evidence>
<gene>
    <name evidence="6" type="ORF">ESCO_003345</name>
</gene>
<organism evidence="6 7">
    <name type="scientific">Escovopsis weberi</name>
    <dbReference type="NCBI Taxonomy" id="150374"/>
    <lineage>
        <taxon>Eukaryota</taxon>
        <taxon>Fungi</taxon>
        <taxon>Dikarya</taxon>
        <taxon>Ascomycota</taxon>
        <taxon>Pezizomycotina</taxon>
        <taxon>Sordariomycetes</taxon>
        <taxon>Hypocreomycetidae</taxon>
        <taxon>Hypocreales</taxon>
        <taxon>Hypocreaceae</taxon>
        <taxon>Escovopsis</taxon>
    </lineage>
</organism>
<dbReference type="PANTHER" id="PTHR47338:SF5">
    <property type="entry name" value="ZN(II)2CYS6 TRANSCRIPTION FACTOR (EUROFUNG)"/>
    <property type="match status" value="1"/>
</dbReference>
<evidence type="ECO:0008006" key="8">
    <source>
        <dbReference type="Google" id="ProtNLM"/>
    </source>
</evidence>
<evidence type="ECO:0000313" key="7">
    <source>
        <dbReference type="Proteomes" id="UP000053831"/>
    </source>
</evidence>
<dbReference type="OrthoDB" id="2309723at2759"/>
<proteinExistence type="predicted"/>
<keyword evidence="5" id="KW-0539">Nucleus</keyword>
<evidence type="ECO:0000256" key="3">
    <source>
        <dbReference type="ARBA" id="ARBA00023015"/>
    </source>
</evidence>
<keyword evidence="3" id="KW-0805">Transcription regulation</keyword>
<dbReference type="GO" id="GO:0000981">
    <property type="term" value="F:DNA-binding transcription factor activity, RNA polymerase II-specific"/>
    <property type="evidence" value="ECO:0007669"/>
    <property type="project" value="InterPro"/>
</dbReference>
<comment type="subcellular location">
    <subcellularLocation>
        <location evidence="1">Nucleus</location>
    </subcellularLocation>
</comment>
<dbReference type="Proteomes" id="UP000053831">
    <property type="component" value="Unassembled WGS sequence"/>
</dbReference>
<accession>A0A0M8N0Z2</accession>
<dbReference type="InterPro" id="IPR050815">
    <property type="entry name" value="TF_fung"/>
</dbReference>
<name>A0A0M8N0Z2_ESCWE</name>
<evidence type="ECO:0000313" key="6">
    <source>
        <dbReference type="EMBL" id="KOS17710.1"/>
    </source>
</evidence>
<keyword evidence="4" id="KW-0804">Transcription</keyword>
<dbReference type="CDD" id="cd12148">
    <property type="entry name" value="fungal_TF_MHR"/>
    <property type="match status" value="1"/>
</dbReference>
<dbReference type="STRING" id="150374.A0A0M8N0Z2"/>
<dbReference type="EMBL" id="LGSR01000022">
    <property type="protein sequence ID" value="KOS17710.1"/>
    <property type="molecule type" value="Genomic_DNA"/>
</dbReference>
<dbReference type="PANTHER" id="PTHR47338">
    <property type="entry name" value="ZN(II)2CYS6 TRANSCRIPTION FACTOR (EUROFUNG)-RELATED"/>
    <property type="match status" value="1"/>
</dbReference>
<evidence type="ECO:0000256" key="2">
    <source>
        <dbReference type="ARBA" id="ARBA00022723"/>
    </source>
</evidence>
<comment type="caution">
    <text evidence="6">The sequence shown here is derived from an EMBL/GenBank/DDBJ whole genome shotgun (WGS) entry which is preliminary data.</text>
</comment>
<dbReference type="GO" id="GO:0046872">
    <property type="term" value="F:metal ion binding"/>
    <property type="evidence" value="ECO:0007669"/>
    <property type="project" value="UniProtKB-KW"/>
</dbReference>
<dbReference type="AlphaFoldDB" id="A0A0M8N0Z2"/>
<evidence type="ECO:0000256" key="4">
    <source>
        <dbReference type="ARBA" id="ARBA00023163"/>
    </source>
</evidence>
<keyword evidence="2" id="KW-0479">Metal-binding</keyword>
<dbReference type="GO" id="GO:0005634">
    <property type="term" value="C:nucleus"/>
    <property type="evidence" value="ECO:0007669"/>
    <property type="project" value="UniProtKB-SubCell"/>
</dbReference>
<sequence>MQVETPSQDNIAVFLNLSLFWYSFGQFQKSGVHSACAGNTAWLLGLPPNVSGKENTLELEIRRRRFWGCYLFCGFLAGSPFPKIPTDEMLNASLPCSEGEFALGKPHAVISLKSGQSTQSIYGELVRAMAMWSAVSKAIKEPDVSFTTRLNDIQLLDRRIHEGRSRLCEFFPLECETMAMVPRSDLQRLLLVHIIYRQCLCSLHSSIVPLFSWSPCDDAFAYAQQLSAQTAYENANCVSMLLETALDLDWDSRKMPSFIGYAAYCACAIQTPFVWCSKTEVRQLAVRGIIANLKALQILGSQWMFLNLLGKFAFALYRVHESQPFPLSDEPKGMSSESLKGFKPANSKARLSILGHNSIIVSNQGSMAAGMDEIGDLGLSGADTSGHDISLTGGQDLTGLILQISGQMRHMEGQLPMIMDPLFNSADSELLGMDGSMGASFSTEVPSIMGQSAYIEDWISELINQDFE</sequence>
<reference evidence="6 7" key="1">
    <citation type="submission" date="2015-07" db="EMBL/GenBank/DDBJ databases">
        <title>The genome of the fungus Escovopsis weberi, a specialized disease agent of ant agriculture.</title>
        <authorList>
            <person name="de Man T.J."/>
            <person name="Stajich J.E."/>
            <person name="Kubicek C.P."/>
            <person name="Chenthamara K."/>
            <person name="Atanasova L."/>
            <person name="Druzhinina I.S."/>
            <person name="Birnbaum S."/>
            <person name="Barribeau S.M."/>
            <person name="Teiling C."/>
            <person name="Suen G."/>
            <person name="Currie C."/>
            <person name="Gerardo N.M."/>
        </authorList>
    </citation>
    <scope>NUCLEOTIDE SEQUENCE [LARGE SCALE GENOMIC DNA]</scope>
</reference>
<evidence type="ECO:0000256" key="1">
    <source>
        <dbReference type="ARBA" id="ARBA00004123"/>
    </source>
</evidence>